<proteinExistence type="predicted"/>
<name>D0NDN1_PHYIT</name>
<dbReference type="Proteomes" id="UP000006643">
    <property type="component" value="Unassembled WGS sequence"/>
</dbReference>
<reference evidence="2" key="1">
    <citation type="journal article" date="2009" name="Nature">
        <title>Genome sequence and analysis of the Irish potato famine pathogen Phytophthora infestans.</title>
        <authorList>
            <consortium name="The Broad Institute Genome Sequencing Platform"/>
            <person name="Haas B.J."/>
            <person name="Kamoun S."/>
            <person name="Zody M.C."/>
            <person name="Jiang R.H."/>
            <person name="Handsaker R.E."/>
            <person name="Cano L.M."/>
            <person name="Grabherr M."/>
            <person name="Kodira C.D."/>
            <person name="Raffaele S."/>
            <person name="Torto-Alalibo T."/>
            <person name="Bozkurt T.O."/>
            <person name="Ah-Fong A.M."/>
            <person name="Alvarado L."/>
            <person name="Anderson V.L."/>
            <person name="Armstrong M.R."/>
            <person name="Avrova A."/>
            <person name="Baxter L."/>
            <person name="Beynon J."/>
            <person name="Boevink P.C."/>
            <person name="Bollmann S.R."/>
            <person name="Bos J.I."/>
            <person name="Bulone V."/>
            <person name="Cai G."/>
            <person name="Cakir C."/>
            <person name="Carrington J.C."/>
            <person name="Chawner M."/>
            <person name="Conti L."/>
            <person name="Costanzo S."/>
            <person name="Ewan R."/>
            <person name="Fahlgren N."/>
            <person name="Fischbach M.A."/>
            <person name="Fugelstad J."/>
            <person name="Gilroy E.M."/>
            <person name="Gnerre S."/>
            <person name="Green P.J."/>
            <person name="Grenville-Briggs L.J."/>
            <person name="Griffith J."/>
            <person name="Grunwald N.J."/>
            <person name="Horn K."/>
            <person name="Horner N.R."/>
            <person name="Hu C.H."/>
            <person name="Huitema E."/>
            <person name="Jeong D.H."/>
            <person name="Jones A.M."/>
            <person name="Jones J.D."/>
            <person name="Jones R.W."/>
            <person name="Karlsson E.K."/>
            <person name="Kunjeti S.G."/>
            <person name="Lamour K."/>
            <person name="Liu Z."/>
            <person name="Ma L."/>
            <person name="Maclean D."/>
            <person name="Chibucos M.C."/>
            <person name="McDonald H."/>
            <person name="McWalters J."/>
            <person name="Meijer H.J."/>
            <person name="Morgan W."/>
            <person name="Morris P.F."/>
            <person name="Munro C.A."/>
            <person name="O'Neill K."/>
            <person name="Ospina-Giraldo M."/>
            <person name="Pinzon A."/>
            <person name="Pritchard L."/>
            <person name="Ramsahoye B."/>
            <person name="Ren Q."/>
            <person name="Restrepo S."/>
            <person name="Roy S."/>
            <person name="Sadanandom A."/>
            <person name="Savidor A."/>
            <person name="Schornack S."/>
            <person name="Schwartz D.C."/>
            <person name="Schumann U.D."/>
            <person name="Schwessinger B."/>
            <person name="Seyer L."/>
            <person name="Sharpe T."/>
            <person name="Silvar C."/>
            <person name="Song J."/>
            <person name="Studholme D.J."/>
            <person name="Sykes S."/>
            <person name="Thines M."/>
            <person name="van de Vondervoort P.J."/>
            <person name="Phuntumart V."/>
            <person name="Wawra S."/>
            <person name="Weide R."/>
            <person name="Win J."/>
            <person name="Young C."/>
            <person name="Zhou S."/>
            <person name="Fry W."/>
            <person name="Meyers B.C."/>
            <person name="van West P."/>
            <person name="Ristaino J."/>
            <person name="Govers F."/>
            <person name="Birch P.R."/>
            <person name="Whisson S.C."/>
            <person name="Judelson H.S."/>
            <person name="Nusbaum C."/>
        </authorList>
    </citation>
    <scope>NUCLEOTIDE SEQUENCE [LARGE SCALE GENOMIC DNA]</scope>
    <source>
        <strain evidence="2">T30-4</strain>
    </source>
</reference>
<evidence type="ECO:0000313" key="2">
    <source>
        <dbReference type="Proteomes" id="UP000006643"/>
    </source>
</evidence>
<gene>
    <name evidence="1" type="ORF">PITG_08981</name>
</gene>
<evidence type="ECO:0000313" key="1">
    <source>
        <dbReference type="EMBL" id="EEY56188.1"/>
    </source>
</evidence>
<keyword evidence="2" id="KW-1185">Reference proteome</keyword>
<dbReference type="VEuPathDB" id="FungiDB:PITG_08981"/>
<dbReference type="HOGENOM" id="CLU_2659884_0_0_1"/>
<dbReference type="InParanoid" id="D0NDN1"/>
<dbReference type="GeneID" id="9462478"/>
<dbReference type="EMBL" id="DS028133">
    <property type="protein sequence ID" value="EEY56188.1"/>
    <property type="molecule type" value="Genomic_DNA"/>
</dbReference>
<dbReference type="RefSeq" id="XP_002903018.1">
    <property type="nucleotide sequence ID" value="XM_002902972.1"/>
</dbReference>
<sequence>MCIPGEIELTQLWRELCKDGCKHTRMAQHHHYVNQGSRAGWTSHDAPSAFSRIKLAVKHGLRRMMLKKLRARVTPS</sequence>
<protein>
    <submittedName>
        <fullName evidence="1">Uncharacterized protein</fullName>
    </submittedName>
</protein>
<organism evidence="1 2">
    <name type="scientific">Phytophthora infestans (strain T30-4)</name>
    <name type="common">Potato late blight agent</name>
    <dbReference type="NCBI Taxonomy" id="403677"/>
    <lineage>
        <taxon>Eukaryota</taxon>
        <taxon>Sar</taxon>
        <taxon>Stramenopiles</taxon>
        <taxon>Oomycota</taxon>
        <taxon>Peronosporomycetes</taxon>
        <taxon>Peronosporales</taxon>
        <taxon>Peronosporaceae</taxon>
        <taxon>Phytophthora</taxon>
    </lineage>
</organism>
<dbReference type="KEGG" id="pif:PITG_08981"/>
<dbReference type="AlphaFoldDB" id="D0NDN1"/>
<accession>D0NDN1</accession>